<feature type="compositionally biased region" description="Low complexity" evidence="1">
    <location>
        <begin position="81"/>
        <end position="94"/>
    </location>
</feature>
<feature type="compositionally biased region" description="Polar residues" evidence="1">
    <location>
        <begin position="95"/>
        <end position="105"/>
    </location>
</feature>
<name>A0A811R2E2_9POAL</name>
<organism evidence="2 3">
    <name type="scientific">Miscanthus lutarioriparius</name>
    <dbReference type="NCBI Taxonomy" id="422564"/>
    <lineage>
        <taxon>Eukaryota</taxon>
        <taxon>Viridiplantae</taxon>
        <taxon>Streptophyta</taxon>
        <taxon>Embryophyta</taxon>
        <taxon>Tracheophyta</taxon>
        <taxon>Spermatophyta</taxon>
        <taxon>Magnoliopsida</taxon>
        <taxon>Liliopsida</taxon>
        <taxon>Poales</taxon>
        <taxon>Poaceae</taxon>
        <taxon>PACMAD clade</taxon>
        <taxon>Panicoideae</taxon>
        <taxon>Andropogonodae</taxon>
        <taxon>Andropogoneae</taxon>
        <taxon>Saccharinae</taxon>
        <taxon>Miscanthus</taxon>
    </lineage>
</organism>
<evidence type="ECO:0000313" key="3">
    <source>
        <dbReference type="Proteomes" id="UP000604825"/>
    </source>
</evidence>
<protein>
    <submittedName>
        <fullName evidence="2">Uncharacterized protein</fullName>
    </submittedName>
</protein>
<proteinExistence type="predicted"/>
<feature type="region of interest" description="Disordered" evidence="1">
    <location>
        <begin position="173"/>
        <end position="192"/>
    </location>
</feature>
<dbReference type="Proteomes" id="UP000604825">
    <property type="component" value="Unassembled WGS sequence"/>
</dbReference>
<evidence type="ECO:0000313" key="2">
    <source>
        <dbReference type="EMBL" id="CAD6263779.1"/>
    </source>
</evidence>
<keyword evidence="3" id="KW-1185">Reference proteome</keyword>
<feature type="region of interest" description="Disordered" evidence="1">
    <location>
        <begin position="224"/>
        <end position="252"/>
    </location>
</feature>
<gene>
    <name evidence="2" type="ORF">NCGR_LOCUS47084</name>
</gene>
<reference evidence="2" key="1">
    <citation type="submission" date="2020-10" db="EMBL/GenBank/DDBJ databases">
        <authorList>
            <person name="Han B."/>
            <person name="Lu T."/>
            <person name="Zhao Q."/>
            <person name="Huang X."/>
            <person name="Zhao Y."/>
        </authorList>
    </citation>
    <scope>NUCLEOTIDE SEQUENCE</scope>
</reference>
<feature type="compositionally biased region" description="Polar residues" evidence="1">
    <location>
        <begin position="173"/>
        <end position="190"/>
    </location>
</feature>
<accession>A0A811R2E2</accession>
<sequence length="252" mass="28779">MDEGSRSGTTEQQRINIYDQDGVGDTCKDKFTATSLQENQLQVQLPYLASNPIAATTSRPLMNQWQDEFGLMYNFQIDEGTSTQTTNTKGNTSTARGSSNNERTEMGQCSANLFQWHSSSKLSQEMQGSYTSMLLGTQLFQENLQGQTQISDYCTGDDYVLSRKQTGKQMALDNMNSSPERNKDFNNSTTEFEDYQLRDWDEEYLSEPEEEQWQNGIFRNMEIQEIRERTSSTVKPKSKRMKEASKKNTDAA</sequence>
<evidence type="ECO:0000256" key="1">
    <source>
        <dbReference type="SAM" id="MobiDB-lite"/>
    </source>
</evidence>
<comment type="caution">
    <text evidence="2">The sequence shown here is derived from an EMBL/GenBank/DDBJ whole genome shotgun (WGS) entry which is preliminary data.</text>
</comment>
<dbReference type="EMBL" id="CAJGYO010000012">
    <property type="protein sequence ID" value="CAD6263779.1"/>
    <property type="molecule type" value="Genomic_DNA"/>
</dbReference>
<dbReference type="AlphaFoldDB" id="A0A811R2E2"/>
<feature type="region of interest" description="Disordered" evidence="1">
    <location>
        <begin position="81"/>
        <end position="105"/>
    </location>
</feature>
<feature type="compositionally biased region" description="Basic and acidic residues" evidence="1">
    <location>
        <begin position="241"/>
        <end position="252"/>
    </location>
</feature>